<protein>
    <submittedName>
        <fullName evidence="1">YahA-like plasmid protein</fullName>
    </submittedName>
</protein>
<sequence>MSKEIAVEILNQLGGNKFIAMTGAKNFVWLEKGGLIFKLPSNFSRNGINLVRIKLEPSDTYNIEFLKSRGASLKSIASFEMIYCDQLQEIFIETTGLYTHL</sequence>
<dbReference type="Proteomes" id="UP000254633">
    <property type="component" value="Unassembled WGS sequence"/>
</dbReference>
<dbReference type="RefSeq" id="WP_136058636.1">
    <property type="nucleotide sequence ID" value="NZ_DACWWF010000017.1"/>
</dbReference>
<evidence type="ECO:0000313" key="1">
    <source>
        <dbReference type="EMBL" id="SUG53008.1"/>
    </source>
</evidence>
<organism evidence="1 2">
    <name type="scientific">Salmonella diarizonae</name>
    <dbReference type="NCBI Taxonomy" id="59204"/>
    <lineage>
        <taxon>Bacteria</taxon>
        <taxon>Pseudomonadati</taxon>
        <taxon>Pseudomonadota</taxon>
        <taxon>Gammaproteobacteria</taxon>
        <taxon>Enterobacterales</taxon>
        <taxon>Enterobacteriaceae</taxon>
        <taxon>Salmonella</taxon>
    </lineage>
</organism>
<evidence type="ECO:0000313" key="2">
    <source>
        <dbReference type="Proteomes" id="UP000254633"/>
    </source>
</evidence>
<proteinExistence type="predicted"/>
<reference evidence="1 2" key="1">
    <citation type="submission" date="2018-06" db="EMBL/GenBank/DDBJ databases">
        <authorList>
            <consortium name="Pathogen Informatics"/>
            <person name="Doyle S."/>
        </authorList>
    </citation>
    <scope>NUCLEOTIDE SEQUENCE [LARGE SCALE GENOMIC DNA]</scope>
    <source>
        <strain evidence="1 2">NCTC10060</strain>
    </source>
</reference>
<name>A0A379TQY6_SALDZ</name>
<dbReference type="AlphaFoldDB" id="A0A379TQY6"/>
<dbReference type="EMBL" id="UGXH01000001">
    <property type="protein sequence ID" value="SUG53008.1"/>
    <property type="molecule type" value="Genomic_DNA"/>
</dbReference>
<accession>A0A379TQY6</accession>
<gene>
    <name evidence="1" type="ORF">NCTC10060_00035</name>
</gene>